<evidence type="ECO:0000313" key="3">
    <source>
        <dbReference type="EMBL" id="PHO21236.1"/>
    </source>
</evidence>
<dbReference type="EMBL" id="PCGW01000004">
    <property type="protein sequence ID" value="PHO21236.1"/>
    <property type="molecule type" value="Genomic_DNA"/>
</dbReference>
<dbReference type="RefSeq" id="WP_005546151.1">
    <property type="nucleotide sequence ID" value="NZ_CP012958.1"/>
</dbReference>
<dbReference type="SUPFAM" id="SSF158651">
    <property type="entry name" value="YejL-like"/>
    <property type="match status" value="1"/>
</dbReference>
<evidence type="ECO:0000313" key="6">
    <source>
        <dbReference type="Proteomes" id="UP000226080"/>
    </source>
</evidence>
<dbReference type="InterPro" id="IPR023202">
    <property type="entry name" value="YejL_sf"/>
</dbReference>
<dbReference type="OMA" id="HQAPTDL"/>
<name>A0A5D0KUV2_AGGAC</name>
<sequence>MAIQSKYQDKQIDEILNDMIAVLEKHQAPLDLSLIVLGNMTTNLLLGSVGKQQRQVLAKAFSDALLNSLNTTNQ</sequence>
<dbReference type="Proteomes" id="UP000323012">
    <property type="component" value="Unassembled WGS sequence"/>
</dbReference>
<evidence type="ECO:0000313" key="5">
    <source>
        <dbReference type="Proteomes" id="UP000072236"/>
    </source>
</evidence>
<accession>A0A5D0KUV2</accession>
<evidence type="ECO:0000313" key="2">
    <source>
        <dbReference type="EMBL" id="AMQ95138.1"/>
    </source>
</evidence>
<dbReference type="KEGG" id="aact:ACT75_05085"/>
<evidence type="ECO:0000256" key="1">
    <source>
        <dbReference type="HAMAP-Rule" id="MF_00816"/>
    </source>
</evidence>
<evidence type="ECO:0000313" key="4">
    <source>
        <dbReference type="EMBL" id="TYA39693.1"/>
    </source>
</evidence>
<reference evidence="4 7" key="3">
    <citation type="submission" date="2019-08" db="EMBL/GenBank/DDBJ databases">
        <title>Whole genome sequencing of Aggregatibacter actinomycetemcomitans cultured from blood stream infections in Denmark reveals a novel phylogenetic lineage expressing serotype a membrane O polysaccharide.</title>
        <authorList>
            <person name="Nedergaard S."/>
            <person name="Kobel C.M."/>
            <person name="Nielsen M.B."/>
            <person name="Moeller R.T."/>
            <person name="Jensen A.B."/>
            <person name="Noerskov-Lauritsen N."/>
        </authorList>
    </citation>
    <scope>NUCLEOTIDE SEQUENCE [LARGE SCALE GENOMIC DNA]</scope>
    <source>
        <strain evidence="4 7">PN_563</strain>
    </source>
</reference>
<reference evidence="2 5" key="1">
    <citation type="submission" date="2015-10" db="EMBL/GenBank/DDBJ databases">
        <title>Tn-seq of a polymicrobial infection.</title>
        <authorList>
            <person name="Stacy A."/>
            <person name="Rumbaugh K.P."/>
            <person name="Whiteley M."/>
        </authorList>
    </citation>
    <scope>NUCLEOTIDE SEQUENCE [LARGE SCALE GENOMIC DNA]</scope>
    <source>
        <strain evidence="2 5">624</strain>
    </source>
</reference>
<dbReference type="NCBIfam" id="NF010242">
    <property type="entry name" value="PRK13689.1"/>
    <property type="match status" value="1"/>
</dbReference>
<dbReference type="Pfam" id="PF07208">
    <property type="entry name" value="DUF1414"/>
    <property type="match status" value="1"/>
</dbReference>
<dbReference type="InterPro" id="IPR009857">
    <property type="entry name" value="UPF0352"/>
</dbReference>
<dbReference type="AlphaFoldDB" id="A0A5D0KUV2"/>
<dbReference type="EMBL" id="VSED01000003">
    <property type="protein sequence ID" value="TYA39693.1"/>
    <property type="molecule type" value="Genomic_DNA"/>
</dbReference>
<dbReference type="EMBL" id="CP012959">
    <property type="protein sequence ID" value="AMQ95138.1"/>
    <property type="molecule type" value="Genomic_DNA"/>
</dbReference>
<dbReference type="SMR" id="A0A5D0KUV2"/>
<organism evidence="4 7">
    <name type="scientific">Aggregatibacter actinomycetemcomitans</name>
    <name type="common">Actinobacillus actinomycetemcomitans</name>
    <name type="synonym">Haemophilus actinomycetemcomitans</name>
    <dbReference type="NCBI Taxonomy" id="714"/>
    <lineage>
        <taxon>Bacteria</taxon>
        <taxon>Pseudomonadati</taxon>
        <taxon>Pseudomonadota</taxon>
        <taxon>Gammaproteobacteria</taxon>
        <taxon>Pasteurellales</taxon>
        <taxon>Pasteurellaceae</taxon>
        <taxon>Aggregatibacter</taxon>
    </lineage>
</organism>
<gene>
    <name evidence="2" type="ORF">ACT75_05085</name>
    <name evidence="3" type="ORF">CQR80_03105</name>
    <name evidence="4" type="ORF">FXB79_01870</name>
</gene>
<dbReference type="GeneID" id="77211255"/>
<evidence type="ECO:0000313" key="7">
    <source>
        <dbReference type="Proteomes" id="UP000323012"/>
    </source>
</evidence>
<protein>
    <recommendedName>
        <fullName evidence="1">UPF0352 protein ACT75_05085</fullName>
    </recommendedName>
</protein>
<dbReference type="PIRSF" id="PIRSF006188">
    <property type="entry name" value="UCP006188"/>
    <property type="match status" value="1"/>
</dbReference>
<proteinExistence type="inferred from homology"/>
<reference evidence="3 6" key="2">
    <citation type="submission" date="2017-10" db="EMBL/GenBank/DDBJ databases">
        <title>Draft genome sequences of Aggregatibacter actinomycetemcomitans strains 310a and 310b.</title>
        <authorList>
            <person name="May A.C."/>
            <person name="Ohta H."/>
            <person name="Maeda H."/>
            <person name="Kokeguchi S."/>
            <person name="Cugini C."/>
        </authorList>
    </citation>
    <scope>NUCLEOTIDE SEQUENCE [LARGE SCALE GENOMIC DNA]</scope>
    <source>
        <strain evidence="3 6">310b</strain>
    </source>
</reference>
<keyword evidence="6" id="KW-1185">Reference proteome</keyword>
<dbReference type="OrthoDB" id="5771474at2"/>
<dbReference type="Proteomes" id="UP000072236">
    <property type="component" value="Chromosome"/>
</dbReference>
<comment type="similarity">
    <text evidence="1">Belongs to the UPF0352 family.</text>
</comment>
<dbReference type="Proteomes" id="UP000226080">
    <property type="component" value="Unassembled WGS sequence"/>
</dbReference>
<dbReference type="Gene3D" id="1.10.3390.10">
    <property type="entry name" value="YejL-like"/>
    <property type="match status" value="1"/>
</dbReference>
<dbReference type="HAMAP" id="MF_00816">
    <property type="entry name" value="UPF0352"/>
    <property type="match status" value="1"/>
</dbReference>